<feature type="region of interest" description="Disordered" evidence="1">
    <location>
        <begin position="1"/>
        <end position="22"/>
    </location>
</feature>
<feature type="compositionally biased region" description="Basic and acidic residues" evidence="1">
    <location>
        <begin position="1"/>
        <end position="13"/>
    </location>
</feature>
<organism evidence="2">
    <name type="scientific">Salix viminalis</name>
    <name type="common">Common osier</name>
    <name type="synonym">Basket willow</name>
    <dbReference type="NCBI Taxonomy" id="40686"/>
    <lineage>
        <taxon>Eukaryota</taxon>
        <taxon>Viridiplantae</taxon>
        <taxon>Streptophyta</taxon>
        <taxon>Embryophyta</taxon>
        <taxon>Tracheophyta</taxon>
        <taxon>Spermatophyta</taxon>
        <taxon>Magnoliopsida</taxon>
        <taxon>eudicotyledons</taxon>
        <taxon>Gunneridae</taxon>
        <taxon>Pentapetalae</taxon>
        <taxon>rosids</taxon>
        <taxon>fabids</taxon>
        <taxon>Malpighiales</taxon>
        <taxon>Salicaceae</taxon>
        <taxon>Saliceae</taxon>
        <taxon>Salix</taxon>
    </lineage>
</organism>
<proteinExistence type="predicted"/>
<dbReference type="AlphaFoldDB" id="A0A6N2MEY8"/>
<sequence>MEKSCSDKGEGKLQPRASRNSMHGISSSSLLLIIRVPIKNAKHIYDSFNNFALVIRRASIAL</sequence>
<gene>
    <name evidence="2" type="ORF">SVIM_LOCUS364056</name>
</gene>
<evidence type="ECO:0000256" key="1">
    <source>
        <dbReference type="SAM" id="MobiDB-lite"/>
    </source>
</evidence>
<dbReference type="EMBL" id="CAADRP010001807">
    <property type="protein sequence ID" value="VFU52752.1"/>
    <property type="molecule type" value="Genomic_DNA"/>
</dbReference>
<protein>
    <submittedName>
        <fullName evidence="2">Uncharacterized protein</fullName>
    </submittedName>
</protein>
<name>A0A6N2MEY8_SALVM</name>
<reference evidence="2" key="1">
    <citation type="submission" date="2019-03" db="EMBL/GenBank/DDBJ databases">
        <authorList>
            <person name="Mank J."/>
            <person name="Almeida P."/>
        </authorList>
    </citation>
    <scope>NUCLEOTIDE SEQUENCE</scope>
    <source>
        <strain evidence="2">78183</strain>
    </source>
</reference>
<evidence type="ECO:0000313" key="2">
    <source>
        <dbReference type="EMBL" id="VFU52752.1"/>
    </source>
</evidence>
<accession>A0A6N2MEY8</accession>